<dbReference type="OrthoDB" id="1633470at2"/>
<keyword evidence="2" id="KW-1133">Transmembrane helix</keyword>
<dbReference type="Pfam" id="PF07454">
    <property type="entry name" value="SpoIIP"/>
    <property type="match status" value="1"/>
</dbReference>
<dbReference type="Proteomes" id="UP000199474">
    <property type="component" value="Unassembled WGS sequence"/>
</dbReference>
<evidence type="ECO:0000313" key="4">
    <source>
        <dbReference type="Proteomes" id="UP000199474"/>
    </source>
</evidence>
<reference evidence="4" key="1">
    <citation type="submission" date="2016-10" db="EMBL/GenBank/DDBJ databases">
        <authorList>
            <person name="Varghese N."/>
            <person name="Submissions S."/>
        </authorList>
    </citation>
    <scope>NUCLEOTIDE SEQUENCE [LARGE SCALE GENOMIC DNA]</scope>
    <source>
        <strain evidence="4">DSM 22530</strain>
    </source>
</reference>
<proteinExistence type="predicted"/>
<evidence type="ECO:0000256" key="2">
    <source>
        <dbReference type="SAM" id="Phobius"/>
    </source>
</evidence>
<dbReference type="InterPro" id="IPR010897">
    <property type="entry name" value="Spore_II_P"/>
</dbReference>
<accession>A0A1I1TJV0</accession>
<feature type="compositionally biased region" description="Basic and acidic residues" evidence="1">
    <location>
        <begin position="163"/>
        <end position="174"/>
    </location>
</feature>
<sequence>MYFDPKRVKHNRQITHIYKKSSIYIICVAVLFITVGFLTTVSPAYRVSSTTITNWTGDLDSSFFLYLLGMENKSFRNAVPEDEAHPEVSNLIFEMATNIRPSDTRSLLGQELPGFLTFQNEIIVAGEGTDYTNLPVESSPPLDDVLKDRDAVIDENDEEEDTEKPKEEQLNTGERDVVLVYNTHNRESFLPHLPDTDNPDDAQHGEVNIGKVSQRFADALEKNGIGAKVDKTDIMSVLKQQGMAYHESYQASRDVVREAFASSEDITYSFDLHRDAIARDKTTKKINGENYARVMFVVGAEYADYDKNLELANKLHNLTQEKYPGLSRGVIKKKGSGSNGVYNQDLSPNAMLIEFGGVHNSLDELYRSADAVAEVFSDYYWDAEKVNSN</sequence>
<evidence type="ECO:0000256" key="1">
    <source>
        <dbReference type="SAM" id="MobiDB-lite"/>
    </source>
</evidence>
<dbReference type="RefSeq" id="WP_090081243.1">
    <property type="nucleotide sequence ID" value="NZ_FOMR01000002.1"/>
</dbReference>
<evidence type="ECO:0000313" key="3">
    <source>
        <dbReference type="EMBL" id="SFD55760.1"/>
    </source>
</evidence>
<dbReference type="NCBIfam" id="TIGR02867">
    <property type="entry name" value="spore_II_P"/>
    <property type="match status" value="1"/>
</dbReference>
<dbReference type="AlphaFoldDB" id="A0A1I1TJV0"/>
<dbReference type="EMBL" id="FOMR01000002">
    <property type="protein sequence ID" value="SFD55760.1"/>
    <property type="molecule type" value="Genomic_DNA"/>
</dbReference>
<protein>
    <submittedName>
        <fullName evidence="3">Stage II sporulation protein P</fullName>
    </submittedName>
</protein>
<dbReference type="STRING" id="640948.SAMN05216238_102198"/>
<name>A0A1I1TJV0_9BACI</name>
<keyword evidence="2" id="KW-0812">Transmembrane</keyword>
<gene>
    <name evidence="3" type="ORF">SAMN05216238_102198</name>
</gene>
<dbReference type="SUPFAM" id="SSF53187">
    <property type="entry name" value="Zn-dependent exopeptidases"/>
    <property type="match status" value="1"/>
</dbReference>
<keyword evidence="2" id="KW-0472">Membrane</keyword>
<keyword evidence="4" id="KW-1185">Reference proteome</keyword>
<feature type="transmembrane region" description="Helical" evidence="2">
    <location>
        <begin position="21"/>
        <end position="45"/>
    </location>
</feature>
<organism evidence="3 4">
    <name type="scientific">Lentibacillus persicus</name>
    <dbReference type="NCBI Taxonomy" id="640948"/>
    <lineage>
        <taxon>Bacteria</taxon>
        <taxon>Bacillati</taxon>
        <taxon>Bacillota</taxon>
        <taxon>Bacilli</taxon>
        <taxon>Bacillales</taxon>
        <taxon>Bacillaceae</taxon>
        <taxon>Lentibacillus</taxon>
    </lineage>
</organism>
<feature type="region of interest" description="Disordered" evidence="1">
    <location>
        <begin position="154"/>
        <end position="174"/>
    </location>
</feature>